<sequence>MNESRMLPASPVDAVVRSAQYLAGIVSYDDLWPQLGRLVCKFFGADLAAFAVREADGRVRFIHSQPACEQLAAVAADIAAAVFESGFLASEVLSLPEPHGAVLLPLGRERRRTGYVMLAAHRGAAPLEREQLDLYLALAGLIESTLDRIASQHRFVSMADNVPELLFQLLPGPDGGWRFAYASGGTRAVLGLPPDALVADANHLFGGLAAEDRQALAAALAAGERGARLHQALRWTSADGTLRHLLANAMAATGEEGGRVWDGALQDISEQVRLQEESRRTLLRLNKSMEDAIQAVAATIEKRDPYTAGHQRHVAELAARLAAALGLPDDAIHGIRLTASIHDIGKIHVPAEILSYPGRLPDIEFSLIRQHSQVGYDILKNVDFPWPVAEMVYQHHEHLDGSGYPRGLRGDQIILGARIITVADVVEAIALYRPYRPGLGVEAALGEIEANRGRYYDADVVDACLRLFRQEEFRFG</sequence>
<feature type="domain" description="HD-GYP" evidence="1">
    <location>
        <begin position="285"/>
        <end position="476"/>
    </location>
</feature>
<dbReference type="SMART" id="SM00471">
    <property type="entry name" value="HDc"/>
    <property type="match status" value="1"/>
</dbReference>
<organism evidence="2">
    <name type="scientific">Candidatus Nitricoxidivorans perseverans</name>
    <dbReference type="NCBI Taxonomy" id="2975601"/>
    <lineage>
        <taxon>Bacteria</taxon>
        <taxon>Pseudomonadati</taxon>
        <taxon>Pseudomonadota</taxon>
        <taxon>Betaproteobacteria</taxon>
        <taxon>Nitrosomonadales</taxon>
        <taxon>Sterolibacteriaceae</taxon>
        <taxon>Candidatus Nitricoxidivorans</taxon>
    </lineage>
</organism>
<dbReference type="CDD" id="cd00077">
    <property type="entry name" value="HDc"/>
    <property type="match status" value="1"/>
</dbReference>
<gene>
    <name evidence="2" type="ORF">OHM77_05295</name>
</gene>
<dbReference type="Pfam" id="PF13487">
    <property type="entry name" value="HD_5"/>
    <property type="match status" value="1"/>
</dbReference>
<dbReference type="Gene3D" id="3.30.450.40">
    <property type="match status" value="1"/>
</dbReference>
<evidence type="ECO:0000259" key="1">
    <source>
        <dbReference type="PROSITE" id="PS51832"/>
    </source>
</evidence>
<dbReference type="AlphaFoldDB" id="A0AA49FMB4"/>
<dbReference type="SUPFAM" id="SSF55785">
    <property type="entry name" value="PYP-like sensor domain (PAS domain)"/>
    <property type="match status" value="1"/>
</dbReference>
<protein>
    <submittedName>
        <fullName evidence="2">HD domain-containing protein</fullName>
    </submittedName>
</protein>
<dbReference type="InterPro" id="IPR037522">
    <property type="entry name" value="HD_GYP_dom"/>
</dbReference>
<dbReference type="InterPro" id="IPR029016">
    <property type="entry name" value="GAF-like_dom_sf"/>
</dbReference>
<dbReference type="GO" id="GO:0008081">
    <property type="term" value="F:phosphoric diester hydrolase activity"/>
    <property type="evidence" value="ECO:0007669"/>
    <property type="project" value="UniProtKB-ARBA"/>
</dbReference>
<dbReference type="InterPro" id="IPR006675">
    <property type="entry name" value="HDIG_dom"/>
</dbReference>
<dbReference type="SUPFAM" id="SSF109604">
    <property type="entry name" value="HD-domain/PDEase-like"/>
    <property type="match status" value="1"/>
</dbReference>
<dbReference type="PANTHER" id="PTHR43155:SF2">
    <property type="entry name" value="CYCLIC DI-GMP PHOSPHODIESTERASE PA4108"/>
    <property type="match status" value="1"/>
</dbReference>
<dbReference type="PANTHER" id="PTHR43155">
    <property type="entry name" value="CYCLIC DI-GMP PHOSPHODIESTERASE PA4108-RELATED"/>
    <property type="match status" value="1"/>
</dbReference>
<dbReference type="InterPro" id="IPR003607">
    <property type="entry name" value="HD/PDEase_dom"/>
</dbReference>
<accession>A0AA49FMB4</accession>
<dbReference type="Gene3D" id="1.10.3210.10">
    <property type="entry name" value="Hypothetical protein af1432"/>
    <property type="match status" value="1"/>
</dbReference>
<dbReference type="EMBL" id="CP107246">
    <property type="protein sequence ID" value="WIM06682.1"/>
    <property type="molecule type" value="Genomic_DNA"/>
</dbReference>
<dbReference type="Gene3D" id="3.30.450.20">
    <property type="entry name" value="PAS domain"/>
    <property type="match status" value="1"/>
</dbReference>
<dbReference type="Proteomes" id="UP001234916">
    <property type="component" value="Chromosome"/>
</dbReference>
<dbReference type="KEGG" id="npv:OHM77_05295"/>
<proteinExistence type="predicted"/>
<dbReference type="NCBIfam" id="TIGR00277">
    <property type="entry name" value="HDIG"/>
    <property type="match status" value="1"/>
</dbReference>
<dbReference type="PROSITE" id="PS51832">
    <property type="entry name" value="HD_GYP"/>
    <property type="match status" value="1"/>
</dbReference>
<reference evidence="2" key="1">
    <citation type="journal article" date="2023" name="Nat. Microbiol.">
        <title>Enrichment and characterization of a nitric oxide-reducing microbial community in a continuous bioreactor.</title>
        <authorList>
            <person name="Garrido-Amador P."/>
            <person name="Stortenbeker N."/>
            <person name="Wessels H.J.C.T."/>
            <person name="Speth D.R."/>
            <person name="Garcia-Heredia I."/>
            <person name="Kartal B."/>
        </authorList>
    </citation>
    <scope>NUCLEOTIDE SEQUENCE</scope>
    <source>
        <strain evidence="2">MAG1</strain>
    </source>
</reference>
<name>A0AA49FMB4_9PROT</name>
<dbReference type="InterPro" id="IPR035965">
    <property type="entry name" value="PAS-like_dom_sf"/>
</dbReference>
<evidence type="ECO:0000313" key="2">
    <source>
        <dbReference type="EMBL" id="WIM06682.1"/>
    </source>
</evidence>